<gene>
    <name evidence="1" type="ORF">QQX98_013182</name>
</gene>
<protein>
    <submittedName>
        <fullName evidence="1">Uncharacterized protein</fullName>
    </submittedName>
</protein>
<sequence>MAAAAVASIDPLAVPDLGQPLDRGHVKALLDIIDRYSMGQYFGVHSAHRHDKIPFGTVRLKRDLGIEESTWTNATAIENVNLDNIHATAFKLTQNTLVAFEFAEGPSPTSGITITPQFLGDIVTYLAENDITNQVVLEVKDFTKRDAKGFEPTAEIEIQWGKKESFTVVLPISARAEASRGIATLTPTGWNLRHVAPGTAPSDPEPEPAGEHYEKVVVGPKKDTHKVIYTSNAPVTPELLRQALAELGFIKA</sequence>
<dbReference type="Proteomes" id="UP001498476">
    <property type="component" value="Unassembled WGS sequence"/>
</dbReference>
<accession>A0ABR1GGP5</accession>
<dbReference type="EMBL" id="JAZAVJ010000523">
    <property type="protein sequence ID" value="KAK7394033.1"/>
    <property type="molecule type" value="Genomic_DNA"/>
</dbReference>
<comment type="caution">
    <text evidence="1">The sequence shown here is derived from an EMBL/GenBank/DDBJ whole genome shotgun (WGS) entry which is preliminary data.</text>
</comment>
<keyword evidence="2" id="KW-1185">Reference proteome</keyword>
<evidence type="ECO:0000313" key="1">
    <source>
        <dbReference type="EMBL" id="KAK7394033.1"/>
    </source>
</evidence>
<organism evidence="1 2">
    <name type="scientific">Neonectria punicea</name>
    <dbReference type="NCBI Taxonomy" id="979145"/>
    <lineage>
        <taxon>Eukaryota</taxon>
        <taxon>Fungi</taxon>
        <taxon>Dikarya</taxon>
        <taxon>Ascomycota</taxon>
        <taxon>Pezizomycotina</taxon>
        <taxon>Sordariomycetes</taxon>
        <taxon>Hypocreomycetidae</taxon>
        <taxon>Hypocreales</taxon>
        <taxon>Nectriaceae</taxon>
        <taxon>Neonectria</taxon>
    </lineage>
</organism>
<reference evidence="1 2" key="1">
    <citation type="journal article" date="2025" name="Microbiol. Resour. Announc.">
        <title>Draft genome sequences for Neonectria magnoliae and Neonectria punicea, canker pathogens of Liriodendron tulipifera and Acer saccharum in West Virginia.</title>
        <authorList>
            <person name="Petronek H.M."/>
            <person name="Kasson M.T."/>
            <person name="Metheny A.M."/>
            <person name="Stauder C.M."/>
            <person name="Lovett B."/>
            <person name="Lynch S.C."/>
            <person name="Garnas J.R."/>
            <person name="Kasson L.R."/>
            <person name="Stajich J.E."/>
        </authorList>
    </citation>
    <scope>NUCLEOTIDE SEQUENCE [LARGE SCALE GENOMIC DNA]</scope>
    <source>
        <strain evidence="1 2">NRRL 64653</strain>
    </source>
</reference>
<proteinExistence type="predicted"/>
<name>A0ABR1GGP5_9HYPO</name>
<evidence type="ECO:0000313" key="2">
    <source>
        <dbReference type="Proteomes" id="UP001498476"/>
    </source>
</evidence>